<proteinExistence type="predicted"/>
<keyword evidence="3" id="KW-1185">Reference proteome</keyword>
<name>A0ABR2G9A9_9ROSI</name>
<feature type="region of interest" description="Disordered" evidence="1">
    <location>
        <begin position="70"/>
        <end position="89"/>
    </location>
</feature>
<dbReference type="EMBL" id="JBBPBM010000002">
    <property type="protein sequence ID" value="KAK8597165.1"/>
    <property type="molecule type" value="Genomic_DNA"/>
</dbReference>
<sequence>MDPLAPYITMLSGSSSVSEPVPPFYLSPIPRLYPPSIPALSQFPPLVTEFDSDIVEQTSLQPLFLTCSPSDSVGNIDEANADEDPHASA</sequence>
<gene>
    <name evidence="2" type="ORF">V6N12_065641</name>
</gene>
<reference evidence="2 3" key="1">
    <citation type="journal article" date="2024" name="G3 (Bethesda)">
        <title>Genome assembly of Hibiscus sabdariffa L. provides insights into metabolisms of medicinal natural products.</title>
        <authorList>
            <person name="Kim T."/>
        </authorList>
    </citation>
    <scope>NUCLEOTIDE SEQUENCE [LARGE SCALE GENOMIC DNA]</scope>
    <source>
        <strain evidence="2">TK-2024</strain>
        <tissue evidence="2">Old leaves</tissue>
    </source>
</reference>
<evidence type="ECO:0000313" key="2">
    <source>
        <dbReference type="EMBL" id="KAK8597165.1"/>
    </source>
</evidence>
<accession>A0ABR2G9A9</accession>
<evidence type="ECO:0000313" key="3">
    <source>
        <dbReference type="Proteomes" id="UP001472677"/>
    </source>
</evidence>
<organism evidence="2 3">
    <name type="scientific">Hibiscus sabdariffa</name>
    <name type="common">roselle</name>
    <dbReference type="NCBI Taxonomy" id="183260"/>
    <lineage>
        <taxon>Eukaryota</taxon>
        <taxon>Viridiplantae</taxon>
        <taxon>Streptophyta</taxon>
        <taxon>Embryophyta</taxon>
        <taxon>Tracheophyta</taxon>
        <taxon>Spermatophyta</taxon>
        <taxon>Magnoliopsida</taxon>
        <taxon>eudicotyledons</taxon>
        <taxon>Gunneridae</taxon>
        <taxon>Pentapetalae</taxon>
        <taxon>rosids</taxon>
        <taxon>malvids</taxon>
        <taxon>Malvales</taxon>
        <taxon>Malvaceae</taxon>
        <taxon>Malvoideae</taxon>
        <taxon>Hibiscus</taxon>
    </lineage>
</organism>
<comment type="caution">
    <text evidence="2">The sequence shown here is derived from an EMBL/GenBank/DDBJ whole genome shotgun (WGS) entry which is preliminary data.</text>
</comment>
<evidence type="ECO:0000256" key="1">
    <source>
        <dbReference type="SAM" id="MobiDB-lite"/>
    </source>
</evidence>
<protein>
    <submittedName>
        <fullName evidence="2">Uncharacterized protein</fullName>
    </submittedName>
</protein>
<dbReference type="Proteomes" id="UP001472677">
    <property type="component" value="Unassembled WGS sequence"/>
</dbReference>